<evidence type="ECO:0000313" key="1">
    <source>
        <dbReference type="EMBL" id="KAF5311894.1"/>
    </source>
</evidence>
<dbReference type="EMBL" id="JAACJJ010000056">
    <property type="protein sequence ID" value="KAF5311894.1"/>
    <property type="molecule type" value="Genomic_DNA"/>
</dbReference>
<proteinExistence type="predicted"/>
<dbReference type="OrthoDB" id="2522283at2759"/>
<accession>A0A8H5ETK8</accession>
<dbReference type="AlphaFoldDB" id="A0A8H5ETK8"/>
<protein>
    <recommendedName>
        <fullName evidence="3">F-box domain-containing protein</fullName>
    </recommendedName>
</protein>
<name>A0A8H5ETK8_9AGAR</name>
<evidence type="ECO:0008006" key="3">
    <source>
        <dbReference type="Google" id="ProtNLM"/>
    </source>
</evidence>
<dbReference type="Proteomes" id="UP000567179">
    <property type="component" value="Unassembled WGS sequence"/>
</dbReference>
<reference evidence="1 2" key="1">
    <citation type="journal article" date="2020" name="ISME J.">
        <title>Uncovering the hidden diversity of litter-decomposition mechanisms in mushroom-forming fungi.</title>
        <authorList>
            <person name="Floudas D."/>
            <person name="Bentzer J."/>
            <person name="Ahren D."/>
            <person name="Johansson T."/>
            <person name="Persson P."/>
            <person name="Tunlid A."/>
        </authorList>
    </citation>
    <scope>NUCLEOTIDE SEQUENCE [LARGE SCALE GENOMIC DNA]</scope>
    <source>
        <strain evidence="1 2">CBS 101986</strain>
    </source>
</reference>
<keyword evidence="2" id="KW-1185">Reference proteome</keyword>
<gene>
    <name evidence="1" type="ORF">D9619_002680</name>
</gene>
<comment type="caution">
    <text evidence="1">The sequence shown here is derived from an EMBL/GenBank/DDBJ whole genome shotgun (WGS) entry which is preliminary data.</text>
</comment>
<dbReference type="Gene3D" id="3.80.10.10">
    <property type="entry name" value="Ribonuclease Inhibitor"/>
    <property type="match status" value="1"/>
</dbReference>
<dbReference type="InterPro" id="IPR032675">
    <property type="entry name" value="LRR_dom_sf"/>
</dbReference>
<evidence type="ECO:0000313" key="2">
    <source>
        <dbReference type="Proteomes" id="UP000567179"/>
    </source>
</evidence>
<sequence length="477" mass="53134">MSIFDFLHQPCSTRAWPLRAFSPVGPSNSSFHPTPRPVQHDILSQIYFMPARDAPASSTTTPMPLQTPTAQSGIPQMPLELILSFIEAACAEGDHDAHVELLRNCSLVCRSWSPEAQKLLFREATLRSQRSFELFMNAVDRLTAHGRALGDAVKRLRVAIDHNQPSGLHQHSFALAVTMCPNLSHLELSLYGCAEPGQDIVGSPDVSRLRRSAPSFDEQTLTLLKTGSRIDSLHFDNWSENQQAIFQMLDIWPALSFLSIGGTPPRPLHNLPPPFSCALVGLRLNFQTLPSIDFMEWLLHNSTSSLQVLQFDRDPTHAVLEYLMAAHGPTLRAIALPGFTTPEVVSLLTGAVRLQELSTESPSCPIAVYKKLPREVRHLSLGLDRDTSLNVVIDMIKSRHALETIDIHLWDNGQHHPLLSPLKMTCAYQGIALNLTRDLRLFRTMNSMVTVVKPMDGIFLTTFTTHTRCIAHAKPHE</sequence>
<organism evidence="1 2">
    <name type="scientific">Psilocybe cf. subviscida</name>
    <dbReference type="NCBI Taxonomy" id="2480587"/>
    <lineage>
        <taxon>Eukaryota</taxon>
        <taxon>Fungi</taxon>
        <taxon>Dikarya</taxon>
        <taxon>Basidiomycota</taxon>
        <taxon>Agaricomycotina</taxon>
        <taxon>Agaricomycetes</taxon>
        <taxon>Agaricomycetidae</taxon>
        <taxon>Agaricales</taxon>
        <taxon>Agaricineae</taxon>
        <taxon>Strophariaceae</taxon>
        <taxon>Psilocybe</taxon>
    </lineage>
</organism>